<name>A0A4Q9QAM7_9APHY</name>
<organism evidence="2 3">
    <name type="scientific">Dichomitus squalens</name>
    <dbReference type="NCBI Taxonomy" id="114155"/>
    <lineage>
        <taxon>Eukaryota</taxon>
        <taxon>Fungi</taxon>
        <taxon>Dikarya</taxon>
        <taxon>Basidiomycota</taxon>
        <taxon>Agaricomycotina</taxon>
        <taxon>Agaricomycetes</taxon>
        <taxon>Polyporales</taxon>
        <taxon>Polyporaceae</taxon>
        <taxon>Dichomitus</taxon>
    </lineage>
</organism>
<keyword evidence="3" id="KW-1185">Reference proteome</keyword>
<dbReference type="Proteomes" id="UP000292082">
    <property type="component" value="Unassembled WGS sequence"/>
</dbReference>
<evidence type="ECO:0000313" key="2">
    <source>
        <dbReference type="EMBL" id="TBU64702.1"/>
    </source>
</evidence>
<evidence type="ECO:0000256" key="1">
    <source>
        <dbReference type="SAM" id="MobiDB-lite"/>
    </source>
</evidence>
<feature type="region of interest" description="Disordered" evidence="1">
    <location>
        <begin position="194"/>
        <end position="218"/>
    </location>
</feature>
<sequence>MARDGVWHTSGRSSVAIEGWDGAFCSSPPIMAAASATACVGVATSCSDCKSSVSRYGGVLPAESEGRIPLAHSSRTLSHFVLATALSLPPRDTQLGTLDTRRWRGRISAFANRSRIALPSGPHAAAPGPVILHERRVCRGYFNSPPVRYSLVPRPVLTTCICSAVPDQEETVDPEPRAHDLRLVWAGGRAGARGVGAASRERVAEGDRDAEEQASVGRRARARACTVVELRRRGRRREWKRERERERERRTGRPREAAGAGRQPGDVRGGRSAADWGRRQT</sequence>
<accession>A0A4Q9QAM7</accession>
<proteinExistence type="predicted"/>
<dbReference type="AlphaFoldDB" id="A0A4Q9QAM7"/>
<reference evidence="2 3" key="1">
    <citation type="submission" date="2019-01" db="EMBL/GenBank/DDBJ databases">
        <title>Draft genome sequences of three monokaryotic isolates of the white-rot basidiomycete fungus Dichomitus squalens.</title>
        <authorList>
            <consortium name="DOE Joint Genome Institute"/>
            <person name="Lopez S.C."/>
            <person name="Andreopoulos B."/>
            <person name="Pangilinan J."/>
            <person name="Lipzen A."/>
            <person name="Riley R."/>
            <person name="Ahrendt S."/>
            <person name="Ng V."/>
            <person name="Barry K."/>
            <person name="Daum C."/>
            <person name="Grigoriev I.V."/>
            <person name="Hilden K.S."/>
            <person name="Makela M.R."/>
            <person name="de Vries R.P."/>
        </authorList>
    </citation>
    <scope>NUCLEOTIDE SEQUENCE [LARGE SCALE GENOMIC DNA]</scope>
    <source>
        <strain evidence="2 3">CBS 464.89</strain>
    </source>
</reference>
<feature type="region of interest" description="Disordered" evidence="1">
    <location>
        <begin position="235"/>
        <end position="281"/>
    </location>
</feature>
<gene>
    <name evidence="2" type="ORF">BD310DRAFT_913140</name>
</gene>
<evidence type="ECO:0000313" key="3">
    <source>
        <dbReference type="Proteomes" id="UP000292082"/>
    </source>
</evidence>
<dbReference type="EMBL" id="ML145085">
    <property type="protein sequence ID" value="TBU64702.1"/>
    <property type="molecule type" value="Genomic_DNA"/>
</dbReference>
<feature type="compositionally biased region" description="Basic and acidic residues" evidence="1">
    <location>
        <begin position="239"/>
        <end position="256"/>
    </location>
</feature>
<protein>
    <submittedName>
        <fullName evidence="2">Uncharacterized protein</fullName>
    </submittedName>
</protein>